<gene>
    <name evidence="2" type="ORF">RVF87_13860</name>
</gene>
<dbReference type="RefSeq" id="WP_066163213.1">
    <property type="nucleotide sequence ID" value="NZ_CP136137.1"/>
</dbReference>
<dbReference type="Proteomes" id="UP001479933">
    <property type="component" value="Chromosome"/>
</dbReference>
<dbReference type="EMBL" id="CP136137">
    <property type="protein sequence ID" value="WYY06156.1"/>
    <property type="molecule type" value="Genomic_DNA"/>
</dbReference>
<dbReference type="PANTHER" id="PTHR35010">
    <property type="entry name" value="BLL4672 PROTEIN-RELATED"/>
    <property type="match status" value="1"/>
</dbReference>
<dbReference type="Pfam" id="PF13560">
    <property type="entry name" value="HTH_31"/>
    <property type="match status" value="1"/>
</dbReference>
<reference evidence="2 3" key="1">
    <citation type="journal article" date="2023" name="Virus Evol.">
        <title>Computational host range prediction-The good, the bad, and the ugly.</title>
        <authorList>
            <person name="Howell A.A."/>
            <person name="Versoza C.J."/>
            <person name="Pfeifer S.P."/>
        </authorList>
    </citation>
    <scope>NUCLEOTIDE SEQUENCE [LARGE SCALE GENOMIC DNA]</scope>
    <source>
        <strain evidence="2 3">1610/1b</strain>
    </source>
</reference>
<evidence type="ECO:0000313" key="3">
    <source>
        <dbReference type="Proteomes" id="UP001479933"/>
    </source>
</evidence>
<proteinExistence type="predicted"/>
<dbReference type="InterPro" id="IPR001387">
    <property type="entry name" value="Cro/C1-type_HTH"/>
</dbReference>
<sequence length="316" mass="34544">MSPQRDVRNQEIRDFLVSRRAKVTPEQAGLQRFGGIRRVPGLRREEAAMLAGVSVDYYTRLEKGALTGASDGVLDAICRALMLDEAERAYLYDLARAVGAASPGAHRGHPAARRAEVKVRPAVQQILDGMTMIPAYIRNGRLDMIAANVLGRALYAPMFDSPTRTSGHAPPNMARFRFLDPAARDFYPDFDSSADSPVQLLRREGARSPYDKGFTDLIGELCTRSDDFRVRWASHDVRLHHNGTKIFHHPVVGELRLLFESFDLPAEPGLTLTALSAPADSASADGLALLASWATTELEPQRGPAANDGSSAHGEE</sequence>
<dbReference type="PANTHER" id="PTHR35010:SF2">
    <property type="entry name" value="BLL4672 PROTEIN"/>
    <property type="match status" value="1"/>
</dbReference>
<dbReference type="CDD" id="cd00093">
    <property type="entry name" value="HTH_XRE"/>
    <property type="match status" value="1"/>
</dbReference>
<dbReference type="Pfam" id="PF17765">
    <property type="entry name" value="MLTR_LBD"/>
    <property type="match status" value="1"/>
</dbReference>
<organism evidence="2 3">
    <name type="scientific">Gordonia hydrophobica</name>
    <dbReference type="NCBI Taxonomy" id="40516"/>
    <lineage>
        <taxon>Bacteria</taxon>
        <taxon>Bacillati</taxon>
        <taxon>Actinomycetota</taxon>
        <taxon>Actinomycetes</taxon>
        <taxon>Mycobacteriales</taxon>
        <taxon>Gordoniaceae</taxon>
        <taxon>Gordonia</taxon>
    </lineage>
</organism>
<evidence type="ECO:0000259" key="1">
    <source>
        <dbReference type="Pfam" id="PF17765"/>
    </source>
</evidence>
<feature type="domain" description="MmyB-like transcription regulator ligand binding" evidence="1">
    <location>
        <begin position="119"/>
        <end position="290"/>
    </location>
</feature>
<dbReference type="InterPro" id="IPR010982">
    <property type="entry name" value="Lambda_DNA-bd_dom_sf"/>
</dbReference>
<keyword evidence="3" id="KW-1185">Reference proteome</keyword>
<dbReference type="Gene3D" id="1.10.260.40">
    <property type="entry name" value="lambda repressor-like DNA-binding domains"/>
    <property type="match status" value="1"/>
</dbReference>
<protein>
    <submittedName>
        <fullName evidence="2">Helix-turn-helix transcriptional regulator</fullName>
    </submittedName>
</protein>
<dbReference type="InterPro" id="IPR041413">
    <property type="entry name" value="MLTR_LBD"/>
</dbReference>
<dbReference type="Gene3D" id="3.30.450.180">
    <property type="match status" value="1"/>
</dbReference>
<evidence type="ECO:0000313" key="2">
    <source>
        <dbReference type="EMBL" id="WYY06156.1"/>
    </source>
</evidence>
<name>A0ABZ2TXH0_9ACTN</name>
<dbReference type="SUPFAM" id="SSF47413">
    <property type="entry name" value="lambda repressor-like DNA-binding domains"/>
    <property type="match status" value="1"/>
</dbReference>
<accession>A0ABZ2TXH0</accession>